<reference evidence="8 9" key="1">
    <citation type="submission" date="2019-02" db="EMBL/GenBank/DDBJ databases">
        <title>Deep-cultivation of Planctomycetes and their phenomic and genomic characterization uncovers novel biology.</title>
        <authorList>
            <person name="Wiegand S."/>
            <person name="Jogler M."/>
            <person name="Boedeker C."/>
            <person name="Pinto D."/>
            <person name="Vollmers J."/>
            <person name="Rivas-Marin E."/>
            <person name="Kohn T."/>
            <person name="Peeters S.H."/>
            <person name="Heuer A."/>
            <person name="Rast P."/>
            <person name="Oberbeckmann S."/>
            <person name="Bunk B."/>
            <person name="Jeske O."/>
            <person name="Meyerdierks A."/>
            <person name="Storesund J.E."/>
            <person name="Kallscheuer N."/>
            <person name="Luecker S."/>
            <person name="Lage O.M."/>
            <person name="Pohl T."/>
            <person name="Merkel B.J."/>
            <person name="Hornburger P."/>
            <person name="Mueller R.-W."/>
            <person name="Bruemmer F."/>
            <person name="Labrenz M."/>
            <person name="Spormann A.M."/>
            <person name="Op Den Camp H."/>
            <person name="Overmann J."/>
            <person name="Amann R."/>
            <person name="Jetten M.S.M."/>
            <person name="Mascher T."/>
            <person name="Medema M.H."/>
            <person name="Devos D.P."/>
            <person name="Kaster A.-K."/>
            <person name="Ovreas L."/>
            <person name="Rohde M."/>
            <person name="Galperin M.Y."/>
            <person name="Jogler C."/>
        </authorList>
    </citation>
    <scope>NUCLEOTIDE SEQUENCE [LARGE SCALE GENOMIC DNA]</scope>
    <source>
        <strain evidence="8 9">Poly41</strain>
    </source>
</reference>
<proteinExistence type="predicted"/>
<keyword evidence="3" id="KW-0456">Lyase</keyword>
<gene>
    <name evidence="8" type="ORF">Poly41_03080</name>
</gene>
<dbReference type="OrthoDB" id="289419at2"/>
<evidence type="ECO:0000256" key="7">
    <source>
        <dbReference type="PIRSR" id="PIRSR015957-1"/>
    </source>
</evidence>
<keyword evidence="4" id="KW-0704">Schiff base</keyword>
<name>A0A5C6DZH0_9BACT</name>
<evidence type="ECO:0000313" key="9">
    <source>
        <dbReference type="Proteomes" id="UP000319143"/>
    </source>
</evidence>
<evidence type="ECO:0000313" key="8">
    <source>
        <dbReference type="EMBL" id="TWU42012.1"/>
    </source>
</evidence>
<evidence type="ECO:0000256" key="4">
    <source>
        <dbReference type="ARBA" id="ARBA00023270"/>
    </source>
</evidence>
<organism evidence="8 9">
    <name type="scientific">Novipirellula artificiosorum</name>
    <dbReference type="NCBI Taxonomy" id="2528016"/>
    <lineage>
        <taxon>Bacteria</taxon>
        <taxon>Pseudomonadati</taxon>
        <taxon>Planctomycetota</taxon>
        <taxon>Planctomycetia</taxon>
        <taxon>Pirellulales</taxon>
        <taxon>Pirellulaceae</taxon>
        <taxon>Novipirellula</taxon>
    </lineage>
</organism>
<dbReference type="RefSeq" id="WP_146524151.1">
    <property type="nucleotide sequence ID" value="NZ_SJPV01000001.1"/>
</dbReference>
<dbReference type="Pfam" id="PF04476">
    <property type="entry name" value="4HFCP_synth"/>
    <property type="match status" value="1"/>
</dbReference>
<dbReference type="InterPro" id="IPR007565">
    <property type="entry name" value="4HFCP_synth"/>
</dbReference>
<comment type="catalytic activity">
    <reaction evidence="6">
        <text>2 D-glyceraldehyde 3-phosphate = 4-(hydroxymethyl)-2-furancarboxaldehyde phosphate + phosphate + 2 H2O</text>
        <dbReference type="Rhea" id="RHEA:43536"/>
        <dbReference type="ChEBI" id="CHEBI:15377"/>
        <dbReference type="ChEBI" id="CHEBI:43474"/>
        <dbReference type="ChEBI" id="CHEBI:59776"/>
        <dbReference type="ChEBI" id="CHEBI:83407"/>
        <dbReference type="EC" id="4.2.3.153"/>
    </reaction>
</comment>
<sequence>MSHLVTDLLVSVRDLREYAIAVAAGVTIIDFKEPDHGPLAAVDAAIWQQSASAAGRSPNAGDLSAKPPLMSAALGEAVDYVDTIDLLPRQFHFAKIGPSGIVCPEELKRIWLDARQRLSQSTGGGGAELVAVAYADHDAAGCLPPEAIFQLAADLGFHRCLIDTFHKDGASTLDHVSRARLGQLSKISRRASMRWMIAGSIRIEMVDSLETPTIEPDGYAVRGDVCEAGRTAGLSPSRLAAWVEKVASLRPVETRQ</sequence>
<evidence type="ECO:0000256" key="3">
    <source>
        <dbReference type="ARBA" id="ARBA00023239"/>
    </source>
</evidence>
<evidence type="ECO:0000256" key="1">
    <source>
        <dbReference type="ARBA" id="ARBA00003810"/>
    </source>
</evidence>
<evidence type="ECO:0000256" key="2">
    <source>
        <dbReference type="ARBA" id="ARBA00012553"/>
    </source>
</evidence>
<comment type="function">
    <text evidence="1">Catalyzes the formation of 4-(hydroxymethyl)-2-furancarboxaldehyde phosphate (4-HFC-P) from two molecules of glyceraldehyde-3-P (GA-3-P).</text>
</comment>
<dbReference type="EC" id="4.2.3.153" evidence="2"/>
<feature type="active site" description="Proton acceptor" evidence="7">
    <location>
        <position position="95"/>
    </location>
</feature>
<dbReference type="GO" id="GO:0016829">
    <property type="term" value="F:lyase activity"/>
    <property type="evidence" value="ECO:0007669"/>
    <property type="project" value="UniProtKB-KW"/>
</dbReference>
<feature type="active site" description="Schiff-base intermediate with substrate" evidence="7">
    <location>
        <position position="32"/>
    </location>
</feature>
<dbReference type="AlphaFoldDB" id="A0A5C6DZH0"/>
<dbReference type="EMBL" id="SJPV01000001">
    <property type="protein sequence ID" value="TWU42012.1"/>
    <property type="molecule type" value="Genomic_DNA"/>
</dbReference>
<dbReference type="PIRSF" id="PIRSF015957">
    <property type="entry name" value="UCP015957"/>
    <property type="match status" value="1"/>
</dbReference>
<accession>A0A5C6DZH0</accession>
<protein>
    <recommendedName>
        <fullName evidence="2">(5-formylfuran-3-yl)methyl phosphate synthase</fullName>
        <ecNumber evidence="2">4.2.3.153</ecNumber>
    </recommendedName>
    <alternativeName>
        <fullName evidence="5">4-(hydroxymethyl)-2-furancarboxaldehyde-phosphate synthase</fullName>
    </alternativeName>
</protein>
<comment type="caution">
    <text evidence="8">The sequence shown here is derived from an EMBL/GenBank/DDBJ whole genome shotgun (WGS) entry which is preliminary data.</text>
</comment>
<evidence type="ECO:0000256" key="5">
    <source>
        <dbReference type="ARBA" id="ARBA00032523"/>
    </source>
</evidence>
<keyword evidence="9" id="KW-1185">Reference proteome</keyword>
<dbReference type="Proteomes" id="UP000319143">
    <property type="component" value="Unassembled WGS sequence"/>
</dbReference>
<evidence type="ECO:0000256" key="6">
    <source>
        <dbReference type="ARBA" id="ARBA00047628"/>
    </source>
</evidence>